<comment type="subcellular location">
    <subcellularLocation>
        <location evidence="1">Cell membrane</location>
        <topology evidence="1">Multi-pass membrane protein</topology>
    </subcellularLocation>
</comment>
<dbReference type="InterPro" id="IPR018584">
    <property type="entry name" value="GT87"/>
</dbReference>
<feature type="transmembrane region" description="Helical" evidence="8">
    <location>
        <begin position="68"/>
        <end position="87"/>
    </location>
</feature>
<organism evidence="9 10">
    <name type="scientific">Actinomadura miaoliensis</name>
    <dbReference type="NCBI Taxonomy" id="430685"/>
    <lineage>
        <taxon>Bacteria</taxon>
        <taxon>Bacillati</taxon>
        <taxon>Actinomycetota</taxon>
        <taxon>Actinomycetes</taxon>
        <taxon>Streptosporangiales</taxon>
        <taxon>Thermomonosporaceae</taxon>
        <taxon>Actinomadura</taxon>
    </lineage>
</organism>
<evidence type="ECO:0000256" key="5">
    <source>
        <dbReference type="ARBA" id="ARBA00022989"/>
    </source>
</evidence>
<sequence length="392" mass="39123">MKVMRAAGPRSSAEALVYGASAVFAAVTAAVTHLGPHRVWGTIAAVAYGLGAVLAARRGGGGPAVPALVAGGAVLVPLAVLVATGHAQPEVGVVHRSGAHLLEHGTPYLPPSELAGGGYEAYNPYLPGMALLGVPHALAGVDARLVFAGVFVALLAASARLLGGGRARPLLVLAASPLVALPMTVGGDDLPVIGLVCAGLALAVRDRPGVAGLALGAAATLKATAWPALLVCLALPAARGGARRYVTAAATVTAVGLLPPALVDPSGMAANVLWFPLGLADVASPADSPLPGRLLADLGPFGHTLALTALGAAAVAMGVSLIVRPPRDVRAAADRLALGLALATALMPASRWGYLVYPAVLALWARFATTPRRPEADQAAASREERDLCLVA</sequence>
<reference evidence="10" key="1">
    <citation type="journal article" date="2019" name="Int. J. Syst. Evol. Microbiol.">
        <title>The Global Catalogue of Microorganisms (GCM) 10K type strain sequencing project: providing services to taxonomists for standard genome sequencing and annotation.</title>
        <authorList>
            <consortium name="The Broad Institute Genomics Platform"/>
            <consortium name="The Broad Institute Genome Sequencing Center for Infectious Disease"/>
            <person name="Wu L."/>
            <person name="Ma J."/>
        </authorList>
    </citation>
    <scope>NUCLEOTIDE SEQUENCE [LARGE SCALE GENOMIC DNA]</scope>
    <source>
        <strain evidence="10">JCM 16702</strain>
    </source>
</reference>
<evidence type="ECO:0000256" key="8">
    <source>
        <dbReference type="SAM" id="Phobius"/>
    </source>
</evidence>
<feature type="transmembrane region" description="Helical" evidence="8">
    <location>
        <begin position="145"/>
        <end position="163"/>
    </location>
</feature>
<keyword evidence="4 8" id="KW-0812">Transmembrane</keyword>
<feature type="transmembrane region" description="Helical" evidence="8">
    <location>
        <begin position="335"/>
        <end position="354"/>
    </location>
</feature>
<gene>
    <name evidence="9" type="ORF">GCM10022214_58060</name>
</gene>
<feature type="transmembrane region" description="Helical" evidence="8">
    <location>
        <begin position="39"/>
        <end position="56"/>
    </location>
</feature>
<feature type="transmembrane region" description="Helical" evidence="8">
    <location>
        <begin position="245"/>
        <end position="263"/>
    </location>
</feature>
<evidence type="ECO:0000256" key="6">
    <source>
        <dbReference type="ARBA" id="ARBA00023136"/>
    </source>
</evidence>
<comment type="similarity">
    <text evidence="7">Belongs to the glycosyltransferase 87 family.</text>
</comment>
<keyword evidence="2" id="KW-1003">Cell membrane</keyword>
<feature type="transmembrane region" description="Helical" evidence="8">
    <location>
        <begin position="170"/>
        <end position="203"/>
    </location>
</feature>
<keyword evidence="6 8" id="KW-0472">Membrane</keyword>
<feature type="transmembrane region" description="Helical" evidence="8">
    <location>
        <begin position="209"/>
        <end position="233"/>
    </location>
</feature>
<dbReference type="EMBL" id="BAAAZG010000045">
    <property type="protein sequence ID" value="GAA4089698.1"/>
    <property type="molecule type" value="Genomic_DNA"/>
</dbReference>
<accession>A0ABP7WIM5</accession>
<dbReference type="Pfam" id="PF09594">
    <property type="entry name" value="GT87"/>
    <property type="match status" value="1"/>
</dbReference>
<evidence type="ECO:0000256" key="1">
    <source>
        <dbReference type="ARBA" id="ARBA00004651"/>
    </source>
</evidence>
<evidence type="ECO:0000313" key="10">
    <source>
        <dbReference type="Proteomes" id="UP001500683"/>
    </source>
</evidence>
<keyword evidence="5 8" id="KW-1133">Transmembrane helix</keyword>
<evidence type="ECO:0000313" key="9">
    <source>
        <dbReference type="EMBL" id="GAA4089698.1"/>
    </source>
</evidence>
<evidence type="ECO:0000256" key="7">
    <source>
        <dbReference type="ARBA" id="ARBA00024033"/>
    </source>
</evidence>
<proteinExistence type="inferred from homology"/>
<keyword evidence="10" id="KW-1185">Reference proteome</keyword>
<evidence type="ECO:0000256" key="4">
    <source>
        <dbReference type="ARBA" id="ARBA00022692"/>
    </source>
</evidence>
<evidence type="ECO:0000256" key="3">
    <source>
        <dbReference type="ARBA" id="ARBA00022679"/>
    </source>
</evidence>
<feature type="transmembrane region" description="Helical" evidence="8">
    <location>
        <begin position="301"/>
        <end position="323"/>
    </location>
</feature>
<keyword evidence="3" id="KW-0808">Transferase</keyword>
<name>A0ABP7WIM5_9ACTN</name>
<comment type="caution">
    <text evidence="9">The sequence shown here is derived from an EMBL/GenBank/DDBJ whole genome shotgun (WGS) entry which is preliminary data.</text>
</comment>
<evidence type="ECO:0000256" key="2">
    <source>
        <dbReference type="ARBA" id="ARBA00022475"/>
    </source>
</evidence>
<dbReference type="Proteomes" id="UP001500683">
    <property type="component" value="Unassembled WGS sequence"/>
</dbReference>
<protein>
    <submittedName>
        <fullName evidence="9">Glycosyltransferase 87 family protein</fullName>
    </submittedName>
</protein>